<dbReference type="Proteomes" id="UP000673447">
    <property type="component" value="Unassembled WGS sequence"/>
</dbReference>
<gene>
    <name evidence="14 16" type="primary">rlmN</name>
    <name evidence="16" type="ORF">J5837_13395</name>
</gene>
<feature type="active site" description="S-methylcysteine intermediate" evidence="14">
    <location>
        <position position="380"/>
    </location>
</feature>
<dbReference type="GO" id="GO:0019843">
    <property type="term" value="F:rRNA binding"/>
    <property type="evidence" value="ECO:0007669"/>
    <property type="project" value="UniProtKB-UniRule"/>
</dbReference>
<evidence type="ECO:0000259" key="15">
    <source>
        <dbReference type="PROSITE" id="PS51918"/>
    </source>
</evidence>
<reference evidence="16" key="1">
    <citation type="journal article" date="2016" name="Int. J. Syst. Evol. Microbiol.">
        <title>Pseudoxanthomonas helianthi sp. nov., isolated from roots of Jerusalem artichoke (Helianthus tuberosus).</title>
        <authorList>
            <person name="Kittiwongwattana C."/>
            <person name="Thawai C."/>
        </authorList>
    </citation>
    <scope>NUCLEOTIDE SEQUENCE</scope>
    <source>
        <strain evidence="16">110414</strain>
    </source>
</reference>
<evidence type="ECO:0000313" key="17">
    <source>
        <dbReference type="Proteomes" id="UP000673447"/>
    </source>
</evidence>
<feature type="binding site" evidence="14">
    <location>
        <begin position="251"/>
        <end position="253"/>
    </location>
    <ligand>
        <name>S-adenosyl-L-methionine</name>
        <dbReference type="ChEBI" id="CHEBI:59789"/>
    </ligand>
</feature>
<dbReference type="EMBL" id="JAGKTC010000003">
    <property type="protein sequence ID" value="MBP3985401.1"/>
    <property type="molecule type" value="Genomic_DNA"/>
</dbReference>
<evidence type="ECO:0000256" key="6">
    <source>
        <dbReference type="ARBA" id="ARBA00022603"/>
    </source>
</evidence>
<dbReference type="GO" id="GO:0002935">
    <property type="term" value="F:tRNA (adenine(37)-C2)-methyltransferase activity"/>
    <property type="evidence" value="ECO:0007669"/>
    <property type="project" value="UniProtKB-UniRule"/>
</dbReference>
<comment type="similarity">
    <text evidence="2 14">Belongs to the radical SAM superfamily. RlmN family.</text>
</comment>
<comment type="caution">
    <text evidence="14">Lacks conserved residue(s) required for the propagation of feature annotation.</text>
</comment>
<dbReference type="PANTHER" id="PTHR30544:SF5">
    <property type="entry name" value="RADICAL SAM CORE DOMAIN-CONTAINING PROTEIN"/>
    <property type="match status" value="1"/>
</dbReference>
<dbReference type="NCBIfam" id="TIGR00048">
    <property type="entry name" value="rRNA_mod_RlmN"/>
    <property type="match status" value="1"/>
</dbReference>
<dbReference type="GO" id="GO:0070040">
    <property type="term" value="F:rRNA (adenine(2503)-C2-)-methyltransferase activity"/>
    <property type="evidence" value="ECO:0007669"/>
    <property type="project" value="UniProtKB-UniRule"/>
</dbReference>
<dbReference type="InterPro" id="IPR007197">
    <property type="entry name" value="rSAM"/>
</dbReference>
<dbReference type="InterPro" id="IPR048641">
    <property type="entry name" value="RlmN_N"/>
</dbReference>
<dbReference type="SFLD" id="SFLDF00275">
    <property type="entry name" value="adenosine_C2_methyltransferase"/>
    <property type="match status" value="1"/>
</dbReference>
<keyword evidence="7 14" id="KW-0808">Transferase</keyword>
<feature type="domain" description="Radical SAM core" evidence="15">
    <location>
        <begin position="130"/>
        <end position="375"/>
    </location>
</feature>
<dbReference type="EC" id="2.1.1.192" evidence="14"/>
<dbReference type="GO" id="GO:0005737">
    <property type="term" value="C:cytoplasm"/>
    <property type="evidence" value="ECO:0007669"/>
    <property type="project" value="UniProtKB-SubCell"/>
</dbReference>
<dbReference type="Gene3D" id="3.20.20.70">
    <property type="entry name" value="Aldolase class I"/>
    <property type="match status" value="1"/>
</dbReference>
<keyword evidence="10 14" id="KW-0479">Metal-binding</keyword>
<comment type="catalytic activity">
    <reaction evidence="14">
        <text>adenosine(2503) in 23S rRNA + 2 reduced [2Fe-2S]-[ferredoxin] + 2 S-adenosyl-L-methionine = 2-methyladenosine(2503) in 23S rRNA + 5'-deoxyadenosine + L-methionine + 2 oxidized [2Fe-2S]-[ferredoxin] + S-adenosyl-L-homocysteine</text>
        <dbReference type="Rhea" id="RHEA:42916"/>
        <dbReference type="Rhea" id="RHEA-COMP:10000"/>
        <dbReference type="Rhea" id="RHEA-COMP:10001"/>
        <dbReference type="Rhea" id="RHEA-COMP:10152"/>
        <dbReference type="Rhea" id="RHEA-COMP:10282"/>
        <dbReference type="ChEBI" id="CHEBI:17319"/>
        <dbReference type="ChEBI" id="CHEBI:33737"/>
        <dbReference type="ChEBI" id="CHEBI:33738"/>
        <dbReference type="ChEBI" id="CHEBI:57844"/>
        <dbReference type="ChEBI" id="CHEBI:57856"/>
        <dbReference type="ChEBI" id="CHEBI:59789"/>
        <dbReference type="ChEBI" id="CHEBI:74411"/>
        <dbReference type="ChEBI" id="CHEBI:74497"/>
        <dbReference type="EC" id="2.1.1.192"/>
    </reaction>
</comment>
<name>A0A940X4Z9_9GAMM</name>
<comment type="caution">
    <text evidence="16">The sequence shown here is derived from an EMBL/GenBank/DDBJ whole genome shotgun (WGS) entry which is preliminary data.</text>
</comment>
<sequence>MSSHGEHTDFAPIPLKLAEQAQGAAVAVVSTKQNLLDLDREGMEKFFVETLGEQKFRAHQVMKWIHHRYVTDFEQMTDLGKNLRAKLQEHAEVVVPNVVFDKPSADGTHKWLLGMGVDGKNAVETVYIPDKGRGTLCVSSQVGCGLNCSFCSTATQGFNRNLTTAEIIGQVWITARHLGNVPAQIRRLTNVVMMGMGEPLLNFDNVVRAMNIMRDDLGYGLASKRVTLSTSGLVPMIDRLSTETDVALAISLHAPNDELRGQLIPLNRKYPVAELMASCVRYLRANKKRDSVTFEYTLMKGVNDQPEHARQLAQLMRKFDNAAQLKNAGKVNLIPFNPFPGTGYERSPEEDIRAFQKLLLDSGVLTMVRRTRGDDIDAACGQLKGQVMDRTRRQAEFKRKLQARGVGDAAA</sequence>
<keyword evidence="8 14" id="KW-0949">S-adenosyl-L-methionine</keyword>
<dbReference type="PIRSF" id="PIRSF006004">
    <property type="entry name" value="CHP00048"/>
    <property type="match status" value="1"/>
</dbReference>
<evidence type="ECO:0000256" key="7">
    <source>
        <dbReference type="ARBA" id="ARBA00022679"/>
    </source>
</evidence>
<evidence type="ECO:0000256" key="14">
    <source>
        <dbReference type="HAMAP-Rule" id="MF_01849"/>
    </source>
</evidence>
<dbReference type="InterPro" id="IPR004383">
    <property type="entry name" value="rRNA_lsu_MTrfase_RlmN/Cfr"/>
</dbReference>
<dbReference type="SFLD" id="SFLDG01062">
    <property type="entry name" value="methyltransferase_(Class_A)"/>
    <property type="match status" value="1"/>
</dbReference>
<keyword evidence="4 14" id="KW-0963">Cytoplasm</keyword>
<evidence type="ECO:0000256" key="12">
    <source>
        <dbReference type="ARBA" id="ARBA00023014"/>
    </source>
</evidence>
<evidence type="ECO:0000256" key="13">
    <source>
        <dbReference type="ARBA" id="ARBA00023157"/>
    </source>
</evidence>
<evidence type="ECO:0000256" key="2">
    <source>
        <dbReference type="ARBA" id="ARBA00007544"/>
    </source>
</evidence>
<comment type="subcellular location">
    <subcellularLocation>
        <location evidence="1 14">Cytoplasm</location>
    </subcellularLocation>
</comment>
<dbReference type="InterPro" id="IPR013785">
    <property type="entry name" value="Aldolase_TIM"/>
</dbReference>
<keyword evidence="5 14" id="KW-0698">rRNA processing</keyword>
<dbReference type="PANTHER" id="PTHR30544">
    <property type="entry name" value="23S RRNA METHYLTRANSFERASE"/>
    <property type="match status" value="1"/>
</dbReference>
<feature type="active site" description="Proton acceptor" evidence="14">
    <location>
        <position position="124"/>
    </location>
</feature>
<dbReference type="PROSITE" id="PS51918">
    <property type="entry name" value="RADICAL_SAM"/>
    <property type="match status" value="1"/>
</dbReference>
<dbReference type="Pfam" id="PF21016">
    <property type="entry name" value="RlmN_N"/>
    <property type="match status" value="1"/>
</dbReference>
<dbReference type="InterPro" id="IPR058240">
    <property type="entry name" value="rSAM_sf"/>
</dbReference>
<dbReference type="GO" id="GO:0030488">
    <property type="term" value="P:tRNA methylation"/>
    <property type="evidence" value="ECO:0007669"/>
    <property type="project" value="UniProtKB-UniRule"/>
</dbReference>
<dbReference type="GO" id="GO:0046872">
    <property type="term" value="F:metal ion binding"/>
    <property type="evidence" value="ECO:0007669"/>
    <property type="project" value="UniProtKB-KW"/>
</dbReference>
<dbReference type="AlphaFoldDB" id="A0A940X4Z9"/>
<keyword evidence="17" id="KW-1185">Reference proteome</keyword>
<comment type="catalytic activity">
    <reaction evidence="14">
        <text>adenosine(37) in tRNA + 2 reduced [2Fe-2S]-[ferredoxin] + 2 S-adenosyl-L-methionine = 2-methyladenosine(37) in tRNA + 5'-deoxyadenosine + L-methionine + 2 oxidized [2Fe-2S]-[ferredoxin] + S-adenosyl-L-homocysteine</text>
        <dbReference type="Rhea" id="RHEA:43332"/>
        <dbReference type="Rhea" id="RHEA-COMP:10000"/>
        <dbReference type="Rhea" id="RHEA-COMP:10001"/>
        <dbReference type="Rhea" id="RHEA-COMP:10162"/>
        <dbReference type="Rhea" id="RHEA-COMP:10485"/>
        <dbReference type="ChEBI" id="CHEBI:17319"/>
        <dbReference type="ChEBI" id="CHEBI:33737"/>
        <dbReference type="ChEBI" id="CHEBI:33738"/>
        <dbReference type="ChEBI" id="CHEBI:57844"/>
        <dbReference type="ChEBI" id="CHEBI:57856"/>
        <dbReference type="ChEBI" id="CHEBI:59789"/>
        <dbReference type="ChEBI" id="CHEBI:74411"/>
        <dbReference type="ChEBI" id="CHEBI:74497"/>
        <dbReference type="EC" id="2.1.1.192"/>
    </reaction>
</comment>
<comment type="miscellaneous">
    <text evidence="14">Reaction proceeds by a ping-pong mechanism involving intermediate methylation of a conserved cysteine residue.</text>
</comment>
<dbReference type="Pfam" id="PF04055">
    <property type="entry name" value="Radical_SAM"/>
    <property type="match status" value="1"/>
</dbReference>
<dbReference type="InterPro" id="IPR027492">
    <property type="entry name" value="RNA_MTrfase_RlmN"/>
</dbReference>
<proteinExistence type="inferred from homology"/>
<feature type="binding site" evidence="14">
    <location>
        <begin position="197"/>
        <end position="198"/>
    </location>
    <ligand>
        <name>S-adenosyl-L-methionine</name>
        <dbReference type="ChEBI" id="CHEBI:59789"/>
    </ligand>
</feature>
<dbReference type="GO" id="GO:0070475">
    <property type="term" value="P:rRNA base methylation"/>
    <property type="evidence" value="ECO:0007669"/>
    <property type="project" value="UniProtKB-UniRule"/>
</dbReference>
<evidence type="ECO:0000313" key="16">
    <source>
        <dbReference type="EMBL" id="MBP3985401.1"/>
    </source>
</evidence>
<dbReference type="Gene3D" id="1.10.150.530">
    <property type="match status" value="1"/>
</dbReference>
<feature type="binding site" evidence="14">
    <location>
        <position position="151"/>
    </location>
    <ligand>
        <name>[4Fe-4S] cluster</name>
        <dbReference type="ChEBI" id="CHEBI:49883"/>
        <note>4Fe-4S-S-AdoMet</note>
    </ligand>
</feature>
<protein>
    <recommendedName>
        <fullName evidence="14">Dual-specificity RNA methyltransferase RlmN</fullName>
        <ecNumber evidence="14">2.1.1.192</ecNumber>
    </recommendedName>
    <alternativeName>
        <fullName evidence="14">23S rRNA (adenine(2503)-C(2))-methyltransferase</fullName>
    </alternativeName>
    <alternativeName>
        <fullName evidence="14">23S rRNA m2A2503 methyltransferase</fullName>
    </alternativeName>
    <alternativeName>
        <fullName evidence="14">Ribosomal RNA large subunit methyltransferase N</fullName>
    </alternativeName>
    <alternativeName>
        <fullName evidence="14">tRNA (adenine(37)-C(2))-methyltransferase</fullName>
    </alternativeName>
    <alternativeName>
        <fullName evidence="14">tRNA m2A37 methyltransferase</fullName>
    </alternativeName>
</protein>
<feature type="binding site" evidence="14">
    <location>
        <position position="148"/>
    </location>
    <ligand>
        <name>[4Fe-4S] cluster</name>
        <dbReference type="ChEBI" id="CHEBI:49883"/>
        <note>4Fe-4S-S-AdoMet</note>
    </ligand>
</feature>
<evidence type="ECO:0000256" key="4">
    <source>
        <dbReference type="ARBA" id="ARBA00022490"/>
    </source>
</evidence>
<keyword evidence="3 14" id="KW-0004">4Fe-4S</keyword>
<reference evidence="16" key="2">
    <citation type="submission" date="2021-03" db="EMBL/GenBank/DDBJ databases">
        <authorList>
            <person name="Cao W."/>
        </authorList>
    </citation>
    <scope>NUCLEOTIDE SEQUENCE</scope>
    <source>
        <strain evidence="16">110414</strain>
    </source>
</reference>
<keyword evidence="11 14" id="KW-0408">Iron</keyword>
<keyword evidence="9 14" id="KW-0819">tRNA processing</keyword>
<evidence type="ECO:0000256" key="11">
    <source>
        <dbReference type="ARBA" id="ARBA00023004"/>
    </source>
</evidence>
<dbReference type="SUPFAM" id="SSF102114">
    <property type="entry name" value="Radical SAM enzymes"/>
    <property type="match status" value="1"/>
</dbReference>
<evidence type="ECO:0000256" key="1">
    <source>
        <dbReference type="ARBA" id="ARBA00004496"/>
    </source>
</evidence>
<comment type="cofactor">
    <cofactor evidence="14">
        <name>[4Fe-4S] cluster</name>
        <dbReference type="ChEBI" id="CHEBI:49883"/>
    </cofactor>
    <text evidence="14">Binds 1 [4Fe-4S] cluster. The cluster is coordinated with 3 cysteines and an exchangeable S-adenosyl-L-methionine.</text>
</comment>
<evidence type="ECO:0000256" key="9">
    <source>
        <dbReference type="ARBA" id="ARBA00022694"/>
    </source>
</evidence>
<feature type="binding site" evidence="14">
    <location>
        <position position="229"/>
    </location>
    <ligand>
        <name>S-adenosyl-L-methionine</name>
        <dbReference type="ChEBI" id="CHEBI:59789"/>
    </ligand>
</feature>
<accession>A0A940X4Z9</accession>
<dbReference type="FunFam" id="3.20.20.70:FF:000008">
    <property type="entry name" value="Dual-specificity RNA methyltransferase RlmN"/>
    <property type="match status" value="1"/>
</dbReference>
<feature type="binding site" evidence="14">
    <location>
        <position position="337"/>
    </location>
    <ligand>
        <name>S-adenosyl-L-methionine</name>
        <dbReference type="ChEBI" id="CHEBI:59789"/>
    </ligand>
</feature>
<dbReference type="GO" id="GO:0000049">
    <property type="term" value="F:tRNA binding"/>
    <property type="evidence" value="ECO:0007669"/>
    <property type="project" value="UniProtKB-UniRule"/>
</dbReference>
<evidence type="ECO:0000256" key="8">
    <source>
        <dbReference type="ARBA" id="ARBA00022691"/>
    </source>
</evidence>
<dbReference type="SFLD" id="SFLDS00029">
    <property type="entry name" value="Radical_SAM"/>
    <property type="match status" value="1"/>
</dbReference>
<comment type="function">
    <text evidence="14">Specifically methylates position 2 of adenine 2503 in 23S rRNA and position 2 of adenine 37 in tRNAs. m2A2503 modification seems to play a crucial role in the proofreading step occurring at the peptidyl transferase center and thus would serve to optimize ribosomal fidelity.</text>
</comment>
<organism evidence="16 17">
    <name type="scientific">Pseudoxanthomonas helianthi</name>
    <dbReference type="NCBI Taxonomy" id="1453541"/>
    <lineage>
        <taxon>Bacteria</taxon>
        <taxon>Pseudomonadati</taxon>
        <taxon>Pseudomonadota</taxon>
        <taxon>Gammaproteobacteria</taxon>
        <taxon>Lysobacterales</taxon>
        <taxon>Lysobacteraceae</taxon>
        <taxon>Pseudoxanthomonas</taxon>
    </lineage>
</organism>
<feature type="binding site" evidence="14">
    <location>
        <position position="144"/>
    </location>
    <ligand>
        <name>[4Fe-4S] cluster</name>
        <dbReference type="ChEBI" id="CHEBI:49883"/>
        <note>4Fe-4S-S-AdoMet</note>
    </ligand>
</feature>
<dbReference type="CDD" id="cd01335">
    <property type="entry name" value="Radical_SAM"/>
    <property type="match status" value="1"/>
</dbReference>
<evidence type="ECO:0000256" key="3">
    <source>
        <dbReference type="ARBA" id="ARBA00022485"/>
    </source>
</evidence>
<dbReference type="HAMAP" id="MF_01849">
    <property type="entry name" value="RNA_methyltr_RlmN"/>
    <property type="match status" value="1"/>
</dbReference>
<evidence type="ECO:0000256" key="10">
    <source>
        <dbReference type="ARBA" id="ARBA00022723"/>
    </source>
</evidence>
<dbReference type="FunFam" id="1.10.150.530:FF:000003">
    <property type="entry name" value="Dual-specificity RNA methyltransferase RlmN"/>
    <property type="match status" value="1"/>
</dbReference>
<evidence type="ECO:0000256" key="5">
    <source>
        <dbReference type="ARBA" id="ARBA00022552"/>
    </source>
</evidence>
<dbReference type="InterPro" id="IPR040072">
    <property type="entry name" value="Methyltransferase_A"/>
</dbReference>
<keyword evidence="13 14" id="KW-1015">Disulfide bond</keyword>
<keyword evidence="6 14" id="KW-0489">Methyltransferase</keyword>
<dbReference type="RefSeq" id="WP_210537266.1">
    <property type="nucleotide sequence ID" value="NZ_JAGKTC010000003.1"/>
</dbReference>
<dbReference type="GO" id="GO:0051539">
    <property type="term" value="F:4 iron, 4 sulfur cluster binding"/>
    <property type="evidence" value="ECO:0007669"/>
    <property type="project" value="UniProtKB-UniRule"/>
</dbReference>
<keyword evidence="12 14" id="KW-0411">Iron-sulfur</keyword>